<feature type="region of interest" description="Disordered" evidence="1">
    <location>
        <begin position="1"/>
        <end position="35"/>
    </location>
</feature>
<reference evidence="3" key="1">
    <citation type="journal article" date="2017" name="Cell">
        <title>Insights into land plant evolution garnered from the Marchantia polymorpha genome.</title>
        <authorList>
            <person name="Bowman J.L."/>
            <person name="Kohchi T."/>
            <person name="Yamato K.T."/>
            <person name="Jenkins J."/>
            <person name="Shu S."/>
            <person name="Ishizaki K."/>
            <person name="Yamaoka S."/>
            <person name="Nishihama R."/>
            <person name="Nakamura Y."/>
            <person name="Berger F."/>
            <person name="Adam C."/>
            <person name="Aki S.S."/>
            <person name="Althoff F."/>
            <person name="Araki T."/>
            <person name="Arteaga-Vazquez M.A."/>
            <person name="Balasubrmanian S."/>
            <person name="Barry K."/>
            <person name="Bauer D."/>
            <person name="Boehm C.R."/>
            <person name="Briginshaw L."/>
            <person name="Caballero-Perez J."/>
            <person name="Catarino B."/>
            <person name="Chen F."/>
            <person name="Chiyoda S."/>
            <person name="Chovatia M."/>
            <person name="Davies K.M."/>
            <person name="Delmans M."/>
            <person name="Demura T."/>
            <person name="Dierschke T."/>
            <person name="Dolan L."/>
            <person name="Dorantes-Acosta A.E."/>
            <person name="Eklund D.M."/>
            <person name="Florent S.N."/>
            <person name="Flores-Sandoval E."/>
            <person name="Fujiyama A."/>
            <person name="Fukuzawa H."/>
            <person name="Galik B."/>
            <person name="Grimanelli D."/>
            <person name="Grimwood J."/>
            <person name="Grossniklaus U."/>
            <person name="Hamada T."/>
            <person name="Haseloff J."/>
            <person name="Hetherington A.J."/>
            <person name="Higo A."/>
            <person name="Hirakawa Y."/>
            <person name="Hundley H.N."/>
            <person name="Ikeda Y."/>
            <person name="Inoue K."/>
            <person name="Inoue S.I."/>
            <person name="Ishida S."/>
            <person name="Jia Q."/>
            <person name="Kakita M."/>
            <person name="Kanazawa T."/>
            <person name="Kawai Y."/>
            <person name="Kawashima T."/>
            <person name="Kennedy M."/>
            <person name="Kinose K."/>
            <person name="Kinoshita T."/>
            <person name="Kohara Y."/>
            <person name="Koide E."/>
            <person name="Komatsu K."/>
            <person name="Kopischke S."/>
            <person name="Kubo M."/>
            <person name="Kyozuka J."/>
            <person name="Lagercrantz U."/>
            <person name="Lin S.S."/>
            <person name="Lindquist E."/>
            <person name="Lipzen A.M."/>
            <person name="Lu C.W."/>
            <person name="De Luna E."/>
            <person name="Martienssen R.A."/>
            <person name="Minamino N."/>
            <person name="Mizutani M."/>
            <person name="Mizutani M."/>
            <person name="Mochizuki N."/>
            <person name="Monte I."/>
            <person name="Mosher R."/>
            <person name="Nagasaki H."/>
            <person name="Nakagami H."/>
            <person name="Naramoto S."/>
            <person name="Nishitani K."/>
            <person name="Ohtani M."/>
            <person name="Okamoto T."/>
            <person name="Okumura M."/>
            <person name="Phillips J."/>
            <person name="Pollak B."/>
            <person name="Reinders A."/>
            <person name="Rovekamp M."/>
            <person name="Sano R."/>
            <person name="Sawa S."/>
            <person name="Schmid M.W."/>
            <person name="Shirakawa M."/>
            <person name="Solano R."/>
            <person name="Spunde A."/>
            <person name="Suetsugu N."/>
            <person name="Sugano S."/>
            <person name="Sugiyama A."/>
            <person name="Sun R."/>
            <person name="Suzuki Y."/>
            <person name="Takenaka M."/>
            <person name="Takezawa D."/>
            <person name="Tomogane H."/>
            <person name="Tsuzuki M."/>
            <person name="Ueda T."/>
            <person name="Umeda M."/>
            <person name="Ward J.M."/>
            <person name="Watanabe Y."/>
            <person name="Yazaki K."/>
            <person name="Yokoyama R."/>
            <person name="Yoshitake Y."/>
            <person name="Yotsui I."/>
            <person name="Zachgo S."/>
            <person name="Schmutz J."/>
        </authorList>
    </citation>
    <scope>NUCLEOTIDE SEQUENCE [LARGE SCALE GENOMIC DNA]</scope>
    <source>
        <strain evidence="3">Tak-1</strain>
    </source>
</reference>
<dbReference type="OrthoDB" id="17560at2759"/>
<keyword evidence="3" id="KW-1185">Reference proteome</keyword>
<name>A0A2R6XU80_MARPO</name>
<proteinExistence type="predicted"/>
<sequence length="169" mass="18403">MLSRMCDLESSRRRRRATPPSHPLIGPASRSGASLGLRPPAKWRLGYLDAPEDKQVCAAVASPLVLRQHSGRPSASLAARLETAPDALPPHSPPNDVRNMASSIDFGFRARERDIPSGFHLGLGHRSAGGASERARWDCGASGRLISGRRLVLYFNSIECVYSRSDYNV</sequence>
<protein>
    <submittedName>
        <fullName evidence="2">Uncharacterized protein</fullName>
    </submittedName>
</protein>
<evidence type="ECO:0000256" key="1">
    <source>
        <dbReference type="SAM" id="MobiDB-lite"/>
    </source>
</evidence>
<dbReference type="EMBL" id="KZ772674">
    <property type="protein sequence ID" value="PTQ49661.1"/>
    <property type="molecule type" value="Genomic_DNA"/>
</dbReference>
<evidence type="ECO:0000313" key="2">
    <source>
        <dbReference type="EMBL" id="PTQ49661.1"/>
    </source>
</evidence>
<evidence type="ECO:0000313" key="3">
    <source>
        <dbReference type="Proteomes" id="UP000244005"/>
    </source>
</evidence>
<accession>A0A2R6XU80</accession>
<dbReference type="AlphaFoldDB" id="A0A2R6XU80"/>
<gene>
    <name evidence="2" type="ORF">MARPO_0002s0136</name>
</gene>
<feature type="compositionally biased region" description="Basic and acidic residues" evidence="1">
    <location>
        <begin position="1"/>
        <end position="11"/>
    </location>
</feature>
<dbReference type="Proteomes" id="UP000244005">
    <property type="component" value="Unassembled WGS sequence"/>
</dbReference>
<organism evidence="2 3">
    <name type="scientific">Marchantia polymorpha</name>
    <name type="common">Common liverwort</name>
    <name type="synonym">Marchantia aquatica</name>
    <dbReference type="NCBI Taxonomy" id="3197"/>
    <lineage>
        <taxon>Eukaryota</taxon>
        <taxon>Viridiplantae</taxon>
        <taxon>Streptophyta</taxon>
        <taxon>Embryophyta</taxon>
        <taxon>Marchantiophyta</taxon>
        <taxon>Marchantiopsida</taxon>
        <taxon>Marchantiidae</taxon>
        <taxon>Marchantiales</taxon>
        <taxon>Marchantiaceae</taxon>
        <taxon>Marchantia</taxon>
    </lineage>
</organism>